<name>A0A5J5CEG3_9PERO</name>
<reference evidence="1 2" key="1">
    <citation type="submission" date="2019-08" db="EMBL/GenBank/DDBJ databases">
        <title>A chromosome-level genome assembly, high-density linkage maps, and genome scans reveal the genomic architecture of hybrid incompatibilities underlying speciation via character displacement in darters (Percidae: Etheostominae).</title>
        <authorList>
            <person name="Moran R.L."/>
            <person name="Catchen J.M."/>
            <person name="Fuller R.C."/>
        </authorList>
    </citation>
    <scope>NUCLEOTIDE SEQUENCE [LARGE SCALE GENOMIC DNA]</scope>
    <source>
        <strain evidence="1">EspeVRDwgs_2016</strain>
        <tissue evidence="1">Muscle</tissue>
    </source>
</reference>
<sequence>MIQFIITGRQNISKTISSFYSTLYKSQPPPTPLLWTLFLTT</sequence>
<evidence type="ECO:0000313" key="1">
    <source>
        <dbReference type="EMBL" id="KAA8578976.1"/>
    </source>
</evidence>
<keyword evidence="2" id="KW-1185">Reference proteome</keyword>
<gene>
    <name evidence="1" type="ORF">FQN60_013987</name>
</gene>
<dbReference type="AlphaFoldDB" id="A0A5J5CEG3"/>
<accession>A0A5J5CEG3</accession>
<dbReference type="EMBL" id="VOFY01000055">
    <property type="protein sequence ID" value="KAA8578976.1"/>
    <property type="molecule type" value="Genomic_DNA"/>
</dbReference>
<proteinExistence type="predicted"/>
<dbReference type="Proteomes" id="UP000327493">
    <property type="component" value="Unassembled WGS sequence"/>
</dbReference>
<evidence type="ECO:0000313" key="2">
    <source>
        <dbReference type="Proteomes" id="UP000327493"/>
    </source>
</evidence>
<protein>
    <submittedName>
        <fullName evidence="1">Uncharacterized protein</fullName>
    </submittedName>
</protein>
<comment type="caution">
    <text evidence="1">The sequence shown here is derived from an EMBL/GenBank/DDBJ whole genome shotgun (WGS) entry which is preliminary data.</text>
</comment>
<organism evidence="1 2">
    <name type="scientific">Etheostoma spectabile</name>
    <name type="common">orangethroat darter</name>
    <dbReference type="NCBI Taxonomy" id="54343"/>
    <lineage>
        <taxon>Eukaryota</taxon>
        <taxon>Metazoa</taxon>
        <taxon>Chordata</taxon>
        <taxon>Craniata</taxon>
        <taxon>Vertebrata</taxon>
        <taxon>Euteleostomi</taxon>
        <taxon>Actinopterygii</taxon>
        <taxon>Neopterygii</taxon>
        <taxon>Teleostei</taxon>
        <taxon>Neoteleostei</taxon>
        <taxon>Acanthomorphata</taxon>
        <taxon>Eupercaria</taxon>
        <taxon>Perciformes</taxon>
        <taxon>Percoidei</taxon>
        <taxon>Percidae</taxon>
        <taxon>Etheostomatinae</taxon>
        <taxon>Etheostoma</taxon>
    </lineage>
</organism>